<dbReference type="Proteomes" id="UP000276232">
    <property type="component" value="Unassembled WGS sequence"/>
</dbReference>
<name>A0A3N1HMT2_9ACTN</name>
<protein>
    <submittedName>
        <fullName evidence="2">Imidazolonepropionase-like amidohydrolase</fullName>
    </submittedName>
</protein>
<dbReference type="GO" id="GO:0016810">
    <property type="term" value="F:hydrolase activity, acting on carbon-nitrogen (but not peptide) bonds"/>
    <property type="evidence" value="ECO:0007669"/>
    <property type="project" value="InterPro"/>
</dbReference>
<dbReference type="PANTHER" id="PTHR43135:SF4">
    <property type="entry name" value="AMIDOHYDROLASE-RELATED DOMAIN-CONTAINING PROTEIN"/>
    <property type="match status" value="1"/>
</dbReference>
<dbReference type="EMBL" id="RJKN01000003">
    <property type="protein sequence ID" value="ROP43749.1"/>
    <property type="molecule type" value="Genomic_DNA"/>
</dbReference>
<dbReference type="InterPro" id="IPR032466">
    <property type="entry name" value="Metal_Hydrolase"/>
</dbReference>
<feature type="domain" description="Amidohydrolase-related" evidence="1">
    <location>
        <begin position="51"/>
        <end position="367"/>
    </location>
</feature>
<dbReference type="PANTHER" id="PTHR43135">
    <property type="entry name" value="ALPHA-D-RIBOSE 1-METHYLPHOSPHONATE 5-TRIPHOSPHATE DIPHOSPHATASE"/>
    <property type="match status" value="1"/>
</dbReference>
<dbReference type="InParanoid" id="A0A3N1HMT2"/>
<dbReference type="InterPro" id="IPR051781">
    <property type="entry name" value="Metallo-dep_Hydrolase"/>
</dbReference>
<evidence type="ECO:0000313" key="3">
    <source>
        <dbReference type="Proteomes" id="UP000276232"/>
    </source>
</evidence>
<dbReference type="Gene3D" id="3.20.20.140">
    <property type="entry name" value="Metal-dependent hydrolases"/>
    <property type="match status" value="1"/>
</dbReference>
<dbReference type="SUPFAM" id="SSF51556">
    <property type="entry name" value="Metallo-dependent hydrolases"/>
    <property type="match status" value="1"/>
</dbReference>
<dbReference type="InterPro" id="IPR006680">
    <property type="entry name" value="Amidohydro-rel"/>
</dbReference>
<organism evidence="2 3">
    <name type="scientific">Pseudokineococcus lusitanus</name>
    <dbReference type="NCBI Taxonomy" id="763993"/>
    <lineage>
        <taxon>Bacteria</taxon>
        <taxon>Bacillati</taxon>
        <taxon>Actinomycetota</taxon>
        <taxon>Actinomycetes</taxon>
        <taxon>Kineosporiales</taxon>
        <taxon>Kineosporiaceae</taxon>
        <taxon>Pseudokineococcus</taxon>
    </lineage>
</organism>
<evidence type="ECO:0000259" key="1">
    <source>
        <dbReference type="Pfam" id="PF01979"/>
    </source>
</evidence>
<dbReference type="AlphaFoldDB" id="A0A3N1HMT2"/>
<sequence>MGDLLHLRGRVMHGPGTGAAEDAAGEAWVLDGVVHHRRPAGDHDVTTLEGWVVPGLVDAHCHIGLGADGLVDAATALEQARTDRDSGVLLVRDAGSPADTRWVQGRDDLPRLVRAGRHVARTRRYLRGFAVEVEPEDLAAEVARQARAGDGWVKVVGDWIDRSAGAAADLAPAFPRETLVAAAASAHAEGARITAHVFGEEALADVLAAGFDGVEHATGAGPEDAALMAERGVAVVPTLVNIGTFPAIAAQGEPKFPRYASHMRALHARRYDNVAALHDAGVPLFVGTDAGGVQPHGIVAPEVAEMAVAVGHPAALDAACWSARRWLGAACLEDGASADLVVLPADPREDVAVLAAPSAVVLRGRVVVRDGRRLAD</sequence>
<proteinExistence type="predicted"/>
<keyword evidence="3" id="KW-1185">Reference proteome</keyword>
<dbReference type="Gene3D" id="2.30.40.10">
    <property type="entry name" value="Urease, subunit C, domain 1"/>
    <property type="match status" value="1"/>
</dbReference>
<comment type="caution">
    <text evidence="2">The sequence shown here is derived from an EMBL/GenBank/DDBJ whole genome shotgun (WGS) entry which is preliminary data.</text>
</comment>
<dbReference type="InterPro" id="IPR011059">
    <property type="entry name" value="Metal-dep_hydrolase_composite"/>
</dbReference>
<evidence type="ECO:0000313" key="2">
    <source>
        <dbReference type="EMBL" id="ROP43749.1"/>
    </source>
</evidence>
<reference evidence="2 3" key="1">
    <citation type="journal article" date="2015" name="Stand. Genomic Sci.">
        <title>Genomic Encyclopedia of Bacterial and Archaeal Type Strains, Phase III: the genomes of soil and plant-associated and newly described type strains.</title>
        <authorList>
            <person name="Whitman W.B."/>
            <person name="Woyke T."/>
            <person name="Klenk H.P."/>
            <person name="Zhou Y."/>
            <person name="Lilburn T.G."/>
            <person name="Beck B.J."/>
            <person name="De Vos P."/>
            <person name="Vandamme P."/>
            <person name="Eisen J.A."/>
            <person name="Garrity G."/>
            <person name="Hugenholtz P."/>
            <person name="Kyrpides N.C."/>
        </authorList>
    </citation>
    <scope>NUCLEOTIDE SEQUENCE [LARGE SCALE GENOMIC DNA]</scope>
    <source>
        <strain evidence="2 3">CECT 7306</strain>
    </source>
</reference>
<keyword evidence="2" id="KW-0378">Hydrolase</keyword>
<dbReference type="SUPFAM" id="SSF51338">
    <property type="entry name" value="Composite domain of metallo-dependent hydrolases"/>
    <property type="match status" value="1"/>
</dbReference>
<accession>A0A3N1HMT2</accession>
<gene>
    <name evidence="2" type="ORF">EDC03_1343</name>
</gene>
<dbReference type="Pfam" id="PF01979">
    <property type="entry name" value="Amidohydro_1"/>
    <property type="match status" value="1"/>
</dbReference>